<dbReference type="Pfam" id="PF05725">
    <property type="entry name" value="FNIP"/>
    <property type="match status" value="2"/>
</dbReference>
<proteinExistence type="predicted"/>
<reference evidence="2" key="1">
    <citation type="submission" date="2020-01" db="EMBL/GenBank/DDBJ databases">
        <title>Development of genomics and gene disruption for Polysphondylium violaceum indicates a role for the polyketide synthase stlB in stalk morphogenesis.</title>
        <authorList>
            <person name="Narita B."/>
            <person name="Kawabe Y."/>
            <person name="Kin K."/>
            <person name="Saito T."/>
            <person name="Gibbs R."/>
            <person name="Kuspa A."/>
            <person name="Muzny D."/>
            <person name="Queller D."/>
            <person name="Richards S."/>
            <person name="Strassman J."/>
            <person name="Sucgang R."/>
            <person name="Worley K."/>
            <person name="Schaap P."/>
        </authorList>
    </citation>
    <scope>NUCLEOTIDE SEQUENCE</scope>
    <source>
        <strain evidence="2">QSvi11</strain>
    </source>
</reference>
<evidence type="ECO:0000313" key="3">
    <source>
        <dbReference type="Proteomes" id="UP000695562"/>
    </source>
</evidence>
<organism evidence="2 3">
    <name type="scientific">Polysphondylium violaceum</name>
    <dbReference type="NCBI Taxonomy" id="133409"/>
    <lineage>
        <taxon>Eukaryota</taxon>
        <taxon>Amoebozoa</taxon>
        <taxon>Evosea</taxon>
        <taxon>Eumycetozoa</taxon>
        <taxon>Dictyostelia</taxon>
        <taxon>Dictyosteliales</taxon>
        <taxon>Dictyosteliaceae</taxon>
        <taxon>Polysphondylium</taxon>
    </lineage>
</organism>
<dbReference type="Gene3D" id="3.80.10.10">
    <property type="entry name" value="Ribonuclease Inhibitor"/>
    <property type="match status" value="1"/>
</dbReference>
<dbReference type="PANTHER" id="PTHR32134:SF92">
    <property type="entry name" value="FNIP REPEAT-CONTAINING PROTEIN"/>
    <property type="match status" value="1"/>
</dbReference>
<keyword evidence="1" id="KW-0677">Repeat</keyword>
<keyword evidence="3" id="KW-1185">Reference proteome</keyword>
<protein>
    <submittedName>
        <fullName evidence="2">Uncharacterized protein</fullName>
    </submittedName>
</protein>
<dbReference type="OrthoDB" id="29321at2759"/>
<dbReference type="AlphaFoldDB" id="A0A8J4Q3T0"/>
<dbReference type="EMBL" id="AJWJ01000024">
    <property type="protein sequence ID" value="KAF2077604.1"/>
    <property type="molecule type" value="Genomic_DNA"/>
</dbReference>
<dbReference type="InterPro" id="IPR051251">
    <property type="entry name" value="STK_FNIP-Repeat"/>
</dbReference>
<evidence type="ECO:0000256" key="1">
    <source>
        <dbReference type="ARBA" id="ARBA00022737"/>
    </source>
</evidence>
<dbReference type="PANTHER" id="PTHR32134">
    <property type="entry name" value="FNIP REPEAT-CONTAINING PROTEIN"/>
    <property type="match status" value="1"/>
</dbReference>
<dbReference type="Proteomes" id="UP000695562">
    <property type="component" value="Unassembled WGS sequence"/>
</dbReference>
<evidence type="ECO:0000313" key="2">
    <source>
        <dbReference type="EMBL" id="KAF2077604.1"/>
    </source>
</evidence>
<dbReference type="InterPro" id="IPR032675">
    <property type="entry name" value="LRR_dom_sf"/>
</dbReference>
<dbReference type="InterPro" id="IPR008615">
    <property type="entry name" value="FNIP"/>
</dbReference>
<accession>A0A8J4Q3T0</accession>
<comment type="caution">
    <text evidence="2">The sequence shown here is derived from an EMBL/GenBank/DDBJ whole genome shotgun (WGS) entry which is preliminary data.</text>
</comment>
<name>A0A8J4Q3T0_9MYCE</name>
<gene>
    <name evidence="2" type="ORF">CYY_001067</name>
</gene>
<sequence>MLTNKGDLFFTIWRDRYIRNLIRNYKFSNQTIRVGLGYLDRNHQYLSLLDTVHYDIYIEFYCHENHVLLEYFKHPFSSLYNSVVVCLQYTIDDILNDGGGRFHKTVKKFEIEYPANLGALVNLSYIPAGVTDLSVNCNNQHTDAEYACTLPPHLKKLSLSGIVFRNQRDDQRMGLPDSLEYLFVSCGDLKLPKIFPSSLNTLHLLHNRLHESMPFIEIPESVSNVKAHGSVDSFSKYKVPFGKVYKDCIISIDSTEELGQLHLFPWVSEVNLSGFSKTKPVFDQTRHLHVKKIHFQSCCSLESLPPLLESLKIYYYNRPTPIGCLPNTLSVLELAVYNKPIPIGLLPQSLTSLRLFAFNYPLTRGALPSGITDLNLMSFNHQLEPYTLPKCLKKLNINGYGKFIDQVNIIPNGLVTLSLNDLTSVSPGTLPSSITQVTLCNIDFLVNHKEILPESLQKLVASFKVSDAQQHFANQTNKLMELPSSITNLSLSAISFGIDNKPIKSPIRIPKSVKHLEISDILIERDLIPDGCFYLSCNCAQPIAMDTLPRSIRVVNLPRQPDDLKELSLLCRIDRKGVRN</sequence>